<keyword evidence="1" id="KW-0732">Signal</keyword>
<gene>
    <name evidence="2" type="ORF">G4D61_17615</name>
</gene>
<feature type="signal peptide" evidence="1">
    <location>
        <begin position="1"/>
        <end position="26"/>
    </location>
</feature>
<sequence length="133" mass="14655">MKKSIPVFLAMVLVSIIVLNPVTSEAAATRYHHDHPGYTCYKITSYMSPSKVKKIAKQANQISTASDWAAALGGSYKGWIGALSYVYGQSVKAQMKPFLSAAKKGKGVEYSYINHTSNYTTDSYNTNKTFKIK</sequence>
<protein>
    <submittedName>
        <fullName evidence="2">Uncharacterized protein</fullName>
    </submittedName>
</protein>
<dbReference type="RefSeq" id="WP_163174629.1">
    <property type="nucleotide sequence ID" value="NZ_JAAIWK010000049.1"/>
</dbReference>
<proteinExistence type="predicted"/>
<dbReference type="Proteomes" id="UP000476934">
    <property type="component" value="Unassembled WGS sequence"/>
</dbReference>
<accession>A0A6M0PAE0</accession>
<evidence type="ECO:0000313" key="3">
    <source>
        <dbReference type="Proteomes" id="UP000476934"/>
    </source>
</evidence>
<comment type="caution">
    <text evidence="2">The sequence shown here is derived from an EMBL/GenBank/DDBJ whole genome shotgun (WGS) entry which is preliminary data.</text>
</comment>
<evidence type="ECO:0000313" key="2">
    <source>
        <dbReference type="EMBL" id="NEY21734.1"/>
    </source>
</evidence>
<evidence type="ECO:0000256" key="1">
    <source>
        <dbReference type="SAM" id="SignalP"/>
    </source>
</evidence>
<reference evidence="2 3" key="2">
    <citation type="submission" date="2020-03" db="EMBL/GenBank/DDBJ databases">
        <title>Bacillus aquiflavi sp. nov., isolated from yellow water of strong flavor Chinese baijiu in Yibin region of China.</title>
        <authorList>
            <person name="Xie J."/>
        </authorList>
    </citation>
    <scope>NUCLEOTIDE SEQUENCE [LARGE SCALE GENOMIC DNA]</scope>
    <source>
        <strain evidence="2 3">Gsoil 114</strain>
    </source>
</reference>
<reference evidence="2 3" key="1">
    <citation type="submission" date="2020-02" db="EMBL/GenBank/DDBJ databases">
        <authorList>
            <person name="Feng H."/>
        </authorList>
    </citation>
    <scope>NUCLEOTIDE SEQUENCE [LARGE SCALE GENOMIC DNA]</scope>
    <source>
        <strain evidence="2 3">Gsoil 114</strain>
    </source>
</reference>
<keyword evidence="3" id="KW-1185">Reference proteome</keyword>
<organism evidence="2 3">
    <name type="scientific">Heyndrickxia ginsengihumi</name>
    <dbReference type="NCBI Taxonomy" id="363870"/>
    <lineage>
        <taxon>Bacteria</taxon>
        <taxon>Bacillati</taxon>
        <taxon>Bacillota</taxon>
        <taxon>Bacilli</taxon>
        <taxon>Bacillales</taxon>
        <taxon>Bacillaceae</taxon>
        <taxon>Heyndrickxia</taxon>
    </lineage>
</organism>
<name>A0A6M0PAE0_9BACI</name>
<feature type="chain" id="PRO_5027039754" evidence="1">
    <location>
        <begin position="27"/>
        <end position="133"/>
    </location>
</feature>
<dbReference type="AlphaFoldDB" id="A0A6M0PAE0"/>
<dbReference type="EMBL" id="JAAIWK010000049">
    <property type="protein sequence ID" value="NEY21734.1"/>
    <property type="molecule type" value="Genomic_DNA"/>
</dbReference>